<name>A0ABV7VFB0_9PROT</name>
<dbReference type="SUPFAM" id="SSF55961">
    <property type="entry name" value="Bet v1-like"/>
    <property type="match status" value="1"/>
</dbReference>
<dbReference type="RefSeq" id="WP_379722422.1">
    <property type="nucleotide sequence ID" value="NZ_JBHRYJ010000001.1"/>
</dbReference>
<gene>
    <name evidence="1" type="ORF">ACFOOQ_04930</name>
</gene>
<dbReference type="EMBL" id="JBHRYJ010000001">
    <property type="protein sequence ID" value="MFC3674878.1"/>
    <property type="molecule type" value="Genomic_DNA"/>
</dbReference>
<evidence type="ECO:0000313" key="1">
    <source>
        <dbReference type="EMBL" id="MFC3674878.1"/>
    </source>
</evidence>
<dbReference type="Proteomes" id="UP001595711">
    <property type="component" value="Unassembled WGS sequence"/>
</dbReference>
<proteinExistence type="predicted"/>
<protein>
    <submittedName>
        <fullName evidence="1">Carbon monoxide dehydrogenase subunit G</fullName>
    </submittedName>
</protein>
<dbReference type="Pfam" id="PF06240">
    <property type="entry name" value="COXG"/>
    <property type="match status" value="1"/>
</dbReference>
<dbReference type="Gene3D" id="3.30.530.20">
    <property type="match status" value="1"/>
</dbReference>
<evidence type="ECO:0000313" key="2">
    <source>
        <dbReference type="Proteomes" id="UP001595711"/>
    </source>
</evidence>
<dbReference type="PANTHER" id="PTHR38588:SF1">
    <property type="entry name" value="BLL0334 PROTEIN"/>
    <property type="match status" value="1"/>
</dbReference>
<dbReference type="InterPro" id="IPR010419">
    <property type="entry name" value="CO_DH_gsu"/>
</dbReference>
<dbReference type="CDD" id="cd05018">
    <property type="entry name" value="CoxG"/>
    <property type="match status" value="1"/>
</dbReference>
<organism evidence="1 2">
    <name type="scientific">Ferrovibrio xuzhouensis</name>
    <dbReference type="NCBI Taxonomy" id="1576914"/>
    <lineage>
        <taxon>Bacteria</taxon>
        <taxon>Pseudomonadati</taxon>
        <taxon>Pseudomonadota</taxon>
        <taxon>Alphaproteobacteria</taxon>
        <taxon>Rhodospirillales</taxon>
        <taxon>Rhodospirillaceae</taxon>
        <taxon>Ferrovibrio</taxon>
    </lineage>
</organism>
<dbReference type="PANTHER" id="PTHR38588">
    <property type="entry name" value="BLL0334 PROTEIN"/>
    <property type="match status" value="1"/>
</dbReference>
<dbReference type="InterPro" id="IPR023393">
    <property type="entry name" value="START-like_dom_sf"/>
</dbReference>
<sequence length="151" mass="16007">MALELSGEHVFPVERRKLWVYLNDPEVLALCIPGCTGMVQTGEDAYEANLKLQVASVGGTFKGSIALSDKVEPETCRITVQGSGTIGHGTGNARFELQTVSDTETKLLYQGSGEVGGLVAGVGQRVLGSVSKFLTKKFLAALDKHIRQAAA</sequence>
<comment type="caution">
    <text evidence="1">The sequence shown here is derived from an EMBL/GenBank/DDBJ whole genome shotgun (WGS) entry which is preliminary data.</text>
</comment>
<accession>A0ABV7VFB0</accession>
<keyword evidence="2" id="KW-1185">Reference proteome</keyword>
<reference evidence="2" key="1">
    <citation type="journal article" date="2019" name="Int. J. Syst. Evol. Microbiol.">
        <title>The Global Catalogue of Microorganisms (GCM) 10K type strain sequencing project: providing services to taxonomists for standard genome sequencing and annotation.</title>
        <authorList>
            <consortium name="The Broad Institute Genomics Platform"/>
            <consortium name="The Broad Institute Genome Sequencing Center for Infectious Disease"/>
            <person name="Wu L."/>
            <person name="Ma J."/>
        </authorList>
    </citation>
    <scope>NUCLEOTIDE SEQUENCE [LARGE SCALE GENOMIC DNA]</scope>
    <source>
        <strain evidence="2">KCTC 42182</strain>
    </source>
</reference>